<evidence type="ECO:0000256" key="5">
    <source>
        <dbReference type="SAM" id="MobiDB-lite"/>
    </source>
</evidence>
<dbReference type="Gene3D" id="2.60.200.20">
    <property type="match status" value="1"/>
</dbReference>
<keyword evidence="4" id="KW-0378">Hydrolase</keyword>
<dbReference type="GO" id="GO:0006508">
    <property type="term" value="P:proteolysis"/>
    <property type="evidence" value="ECO:0007669"/>
    <property type="project" value="UniProtKB-KW"/>
</dbReference>
<dbReference type="InterPro" id="IPR000253">
    <property type="entry name" value="FHA_dom"/>
</dbReference>
<dbReference type="PROSITE" id="PS50006">
    <property type="entry name" value="FHA_DOMAIN"/>
    <property type="match status" value="1"/>
</dbReference>
<feature type="region of interest" description="Disordered" evidence="5">
    <location>
        <begin position="202"/>
        <end position="221"/>
    </location>
</feature>
<dbReference type="Proteomes" id="UP001147653">
    <property type="component" value="Unassembled WGS sequence"/>
</dbReference>
<dbReference type="InterPro" id="IPR001478">
    <property type="entry name" value="PDZ"/>
</dbReference>
<gene>
    <name evidence="8" type="ORF">OJ997_18060</name>
</gene>
<dbReference type="InterPro" id="IPR008984">
    <property type="entry name" value="SMAD_FHA_dom_sf"/>
</dbReference>
<organism evidence="8 9">
    <name type="scientific">Solirubrobacter phytolaccae</name>
    <dbReference type="NCBI Taxonomy" id="1404360"/>
    <lineage>
        <taxon>Bacteria</taxon>
        <taxon>Bacillati</taxon>
        <taxon>Actinomycetota</taxon>
        <taxon>Thermoleophilia</taxon>
        <taxon>Solirubrobacterales</taxon>
        <taxon>Solirubrobacteraceae</taxon>
        <taxon>Solirubrobacter</taxon>
    </lineage>
</organism>
<dbReference type="GO" id="GO:0004252">
    <property type="term" value="F:serine-type endopeptidase activity"/>
    <property type="evidence" value="ECO:0007669"/>
    <property type="project" value="InterPro"/>
</dbReference>
<comment type="similarity">
    <text evidence="1">Belongs to the peptidase S1C family.</text>
</comment>
<dbReference type="AlphaFoldDB" id="A0A9X3NDR1"/>
<comment type="caution">
    <text evidence="8">The sequence shown here is derived from an EMBL/GenBank/DDBJ whole genome shotgun (WGS) entry which is preliminary data.</text>
</comment>
<evidence type="ECO:0000259" key="6">
    <source>
        <dbReference type="PROSITE" id="PS50006"/>
    </source>
</evidence>
<evidence type="ECO:0000256" key="2">
    <source>
        <dbReference type="ARBA" id="ARBA00022553"/>
    </source>
</evidence>
<dbReference type="Pfam" id="PF13180">
    <property type="entry name" value="PDZ_2"/>
    <property type="match status" value="1"/>
</dbReference>
<evidence type="ECO:0000256" key="1">
    <source>
        <dbReference type="ARBA" id="ARBA00010541"/>
    </source>
</evidence>
<dbReference type="InterPro" id="IPR009003">
    <property type="entry name" value="Peptidase_S1_PA"/>
</dbReference>
<dbReference type="Gene3D" id="2.40.10.120">
    <property type="match status" value="1"/>
</dbReference>
<evidence type="ECO:0000313" key="9">
    <source>
        <dbReference type="Proteomes" id="UP001147653"/>
    </source>
</evidence>
<evidence type="ECO:0000259" key="7">
    <source>
        <dbReference type="PROSITE" id="PS50106"/>
    </source>
</evidence>
<evidence type="ECO:0000256" key="4">
    <source>
        <dbReference type="ARBA" id="ARBA00022801"/>
    </source>
</evidence>
<keyword evidence="9" id="KW-1185">Reference proteome</keyword>
<dbReference type="Gene3D" id="2.30.42.10">
    <property type="match status" value="1"/>
</dbReference>
<evidence type="ECO:0000313" key="8">
    <source>
        <dbReference type="EMBL" id="MDA0182216.1"/>
    </source>
</evidence>
<dbReference type="PRINTS" id="PR00834">
    <property type="entry name" value="PROTEASES2C"/>
</dbReference>
<feature type="domain" description="PDZ" evidence="7">
    <location>
        <begin position="399"/>
        <end position="468"/>
    </location>
</feature>
<dbReference type="SMART" id="SM00228">
    <property type="entry name" value="PDZ"/>
    <property type="match status" value="1"/>
</dbReference>
<dbReference type="PANTHER" id="PTHR22939">
    <property type="entry name" value="SERINE PROTEASE FAMILY S1C HTRA-RELATED"/>
    <property type="match status" value="1"/>
</dbReference>
<dbReference type="SUPFAM" id="SSF50156">
    <property type="entry name" value="PDZ domain-like"/>
    <property type="match status" value="1"/>
</dbReference>
<dbReference type="RefSeq" id="WP_270026579.1">
    <property type="nucleotide sequence ID" value="NZ_JAPDDP010000032.1"/>
</dbReference>
<dbReference type="InterPro" id="IPR001940">
    <property type="entry name" value="Peptidase_S1C"/>
</dbReference>
<dbReference type="SMART" id="SM00240">
    <property type="entry name" value="FHA"/>
    <property type="match status" value="1"/>
</dbReference>
<evidence type="ECO:0000256" key="3">
    <source>
        <dbReference type="ARBA" id="ARBA00022670"/>
    </source>
</evidence>
<protein>
    <submittedName>
        <fullName evidence="8">Trypsin-like peptidase domain-containing protein</fullName>
    </submittedName>
</protein>
<dbReference type="CDD" id="cd00060">
    <property type="entry name" value="FHA"/>
    <property type="match status" value="1"/>
</dbReference>
<feature type="domain" description="FHA" evidence="6">
    <location>
        <begin position="28"/>
        <end position="80"/>
    </location>
</feature>
<accession>A0A9X3NDR1</accession>
<dbReference type="Pfam" id="PF13365">
    <property type="entry name" value="Trypsin_2"/>
    <property type="match status" value="1"/>
</dbReference>
<name>A0A9X3NDR1_9ACTN</name>
<reference evidence="8" key="1">
    <citation type="submission" date="2022-10" db="EMBL/GenBank/DDBJ databases">
        <title>The WGS of Solirubrobacter phytolaccae KCTC 29190.</title>
        <authorList>
            <person name="Jiang Z."/>
        </authorList>
    </citation>
    <scope>NUCLEOTIDE SEQUENCE</scope>
    <source>
        <strain evidence="8">KCTC 29190</strain>
    </source>
</reference>
<dbReference type="PANTHER" id="PTHR22939:SF129">
    <property type="entry name" value="SERINE PROTEASE HTRA2, MITOCHONDRIAL"/>
    <property type="match status" value="1"/>
</dbReference>
<dbReference type="InterPro" id="IPR036034">
    <property type="entry name" value="PDZ_sf"/>
</dbReference>
<keyword evidence="2" id="KW-0597">Phosphoprotein</keyword>
<sequence>MTPTDTHTLLVTDGNAKGREIVLGTGDFLIGRLADDDNGRLADDPELSRRHARIQATPDGGIEIEDLGSTNGTYVNNERVTTRRRLQAGDVVELGQTKLNVLDPAGRAAQPTQFGRVRPGGQDTPRTPLPAVPAAAAKQPTVASRAVPRAALIGGGVLGTLAVVGVAVALASSGGEDDGKAIKSPIEPTTLTVAQQIKRGSPSTVELSTRGPGFSRGRKTTLSGGGSGIVVDAEKGLVLTNAHVVAGQTSIKAKVADGTEISARVVSQAPCEDLALVSLRPTPKSLVEAKLGSSGKVAAGDRVVALGYPSAFEERLSGRTLQASEGIVSAPTGKTSLGAASPALPEVIQHQAPLNGGNSGGPLFNERGEVVGINTFSSGRSSSQNQNAAIAVDRVKQMLADLEAGKNSGYLGWQVLPLTGGQLPLRPRTTGRTGSALVVLSVDAGSPADKKKFEFGDTIYEIDGTPVRKFQDVCDIVNSKASGDTIRVEGYRFPPLSLFGARLNAFQSSILRAGLHFKRTIKLR</sequence>
<dbReference type="Pfam" id="PF00498">
    <property type="entry name" value="FHA"/>
    <property type="match status" value="1"/>
</dbReference>
<dbReference type="EMBL" id="JAPDDP010000032">
    <property type="protein sequence ID" value="MDA0182216.1"/>
    <property type="molecule type" value="Genomic_DNA"/>
</dbReference>
<dbReference type="SUPFAM" id="SSF49879">
    <property type="entry name" value="SMAD/FHA domain"/>
    <property type="match status" value="1"/>
</dbReference>
<proteinExistence type="inferred from homology"/>
<keyword evidence="3" id="KW-0645">Protease</keyword>
<dbReference type="PROSITE" id="PS50106">
    <property type="entry name" value="PDZ"/>
    <property type="match status" value="1"/>
</dbReference>
<dbReference type="SUPFAM" id="SSF50494">
    <property type="entry name" value="Trypsin-like serine proteases"/>
    <property type="match status" value="1"/>
</dbReference>